<evidence type="ECO:0000313" key="1">
    <source>
        <dbReference type="EMBL" id="BCI68714.1"/>
    </source>
</evidence>
<gene>
    <name evidence="1" type="ORF">AAJCM20276_33380</name>
</gene>
<proteinExistence type="predicted"/>
<organism evidence="1 2">
    <name type="scientific">Acetobacter aceti</name>
    <dbReference type="NCBI Taxonomy" id="435"/>
    <lineage>
        <taxon>Bacteria</taxon>
        <taxon>Pseudomonadati</taxon>
        <taxon>Pseudomonadota</taxon>
        <taxon>Alphaproteobacteria</taxon>
        <taxon>Acetobacterales</taxon>
        <taxon>Acetobacteraceae</taxon>
        <taxon>Acetobacter</taxon>
        <taxon>Acetobacter subgen. Acetobacter</taxon>
    </lineage>
</organism>
<dbReference type="Proteomes" id="UP000515220">
    <property type="component" value="Chromosome"/>
</dbReference>
<dbReference type="AlphaFoldDB" id="A0A6S6PUH5"/>
<protein>
    <submittedName>
        <fullName evidence="1">Uncharacterized protein</fullName>
    </submittedName>
</protein>
<name>A0A6S6PUH5_ACEAC</name>
<sequence>MLTDAELSEPEPSALESLLLELLLSAEEPELSALLLEELDEDVAEQPDAVAPAPVAWLN</sequence>
<evidence type="ECO:0000313" key="2">
    <source>
        <dbReference type="Proteomes" id="UP000515220"/>
    </source>
</evidence>
<accession>A0A6S6PUH5</accession>
<reference evidence="1 2" key="1">
    <citation type="submission" date="2020-07" db="EMBL/GenBank/DDBJ databases">
        <title>Complete Genome Sequence of an acetic acid bacterium, Acetobacter aceti JCM20276.</title>
        <authorList>
            <person name="Hirose Y."/>
            <person name="Mihara H."/>
        </authorList>
    </citation>
    <scope>NUCLEOTIDE SEQUENCE [LARGE SCALE GENOMIC DNA]</scope>
    <source>
        <strain evidence="1 2">JCM20276</strain>
    </source>
</reference>
<dbReference type="EMBL" id="AP023326">
    <property type="protein sequence ID" value="BCI68714.1"/>
    <property type="molecule type" value="Genomic_DNA"/>
</dbReference>